<reference evidence="3" key="1">
    <citation type="journal article" date="2019" name="Int. J. Syst. Evol. Microbiol.">
        <title>The Global Catalogue of Microorganisms (GCM) 10K type strain sequencing project: providing services to taxonomists for standard genome sequencing and annotation.</title>
        <authorList>
            <consortium name="The Broad Institute Genomics Platform"/>
            <consortium name="The Broad Institute Genome Sequencing Center for Infectious Disease"/>
            <person name="Wu L."/>
            <person name="Ma J."/>
        </authorList>
    </citation>
    <scope>NUCLEOTIDE SEQUENCE [LARGE SCALE GENOMIC DNA]</scope>
    <source>
        <strain evidence="3">NBRC 111756</strain>
    </source>
</reference>
<dbReference type="InterPro" id="IPR036390">
    <property type="entry name" value="WH_DNA-bd_sf"/>
</dbReference>
<dbReference type="PROSITE" id="PS51077">
    <property type="entry name" value="HTH_ICLR"/>
    <property type="match status" value="1"/>
</dbReference>
<evidence type="ECO:0000313" key="3">
    <source>
        <dbReference type="Proteomes" id="UP001596422"/>
    </source>
</evidence>
<dbReference type="PANTHER" id="PTHR30136:SF33">
    <property type="entry name" value="TRANSCRIPTIONAL REGULATORY PROTEIN"/>
    <property type="match status" value="1"/>
</dbReference>
<dbReference type="InterPro" id="IPR005471">
    <property type="entry name" value="Tscrpt_reg_IclR_N"/>
</dbReference>
<dbReference type="EMBL" id="JBHSWE010000002">
    <property type="protein sequence ID" value="MFC6674176.1"/>
    <property type="molecule type" value="Genomic_DNA"/>
</dbReference>
<sequence>MKSDIDQCDDKKDRAFIASLARGFAVLTAFSPERATLSAGDLSRKTGLPKSTITRLTYTLIKLGYLTFREDIGHYQLHPRILTLGYPVLAQVDRRHVAAP</sequence>
<dbReference type="RefSeq" id="WP_379913895.1">
    <property type="nucleotide sequence ID" value="NZ_JBHSWE010000002.1"/>
</dbReference>
<dbReference type="InterPro" id="IPR036388">
    <property type="entry name" value="WH-like_DNA-bd_sf"/>
</dbReference>
<evidence type="ECO:0000313" key="2">
    <source>
        <dbReference type="EMBL" id="MFC6674176.1"/>
    </source>
</evidence>
<comment type="caution">
    <text evidence="2">The sequence shown here is derived from an EMBL/GenBank/DDBJ whole genome shotgun (WGS) entry which is preliminary data.</text>
</comment>
<dbReference type="Proteomes" id="UP001596422">
    <property type="component" value="Unassembled WGS sequence"/>
</dbReference>
<protein>
    <submittedName>
        <fullName evidence="2">Helix-turn-helix domain-containing protein</fullName>
    </submittedName>
</protein>
<gene>
    <name evidence="2" type="ORF">ACFQDL_31775</name>
</gene>
<accession>A0ABW2A9F3</accession>
<proteinExistence type="predicted"/>
<dbReference type="PANTHER" id="PTHR30136">
    <property type="entry name" value="HELIX-TURN-HELIX TRANSCRIPTIONAL REGULATOR, ICLR FAMILY"/>
    <property type="match status" value="1"/>
</dbReference>
<evidence type="ECO:0000259" key="1">
    <source>
        <dbReference type="PROSITE" id="PS51077"/>
    </source>
</evidence>
<name>A0ABW2A9F3_9GAMM</name>
<feature type="domain" description="HTH iclR-type" evidence="1">
    <location>
        <begin position="17"/>
        <end position="79"/>
    </location>
</feature>
<organism evidence="2 3">
    <name type="scientific">Marinobacterium aestuariivivens</name>
    <dbReference type="NCBI Taxonomy" id="1698799"/>
    <lineage>
        <taxon>Bacteria</taxon>
        <taxon>Pseudomonadati</taxon>
        <taxon>Pseudomonadota</taxon>
        <taxon>Gammaproteobacteria</taxon>
        <taxon>Oceanospirillales</taxon>
        <taxon>Oceanospirillaceae</taxon>
        <taxon>Marinobacterium</taxon>
    </lineage>
</organism>
<keyword evidence="3" id="KW-1185">Reference proteome</keyword>
<dbReference type="InterPro" id="IPR050707">
    <property type="entry name" value="HTH_MetabolicPath_Reg"/>
</dbReference>
<dbReference type="Pfam" id="PF09339">
    <property type="entry name" value="HTH_IclR"/>
    <property type="match status" value="1"/>
</dbReference>
<dbReference type="SMART" id="SM00346">
    <property type="entry name" value="HTH_ICLR"/>
    <property type="match status" value="1"/>
</dbReference>
<dbReference type="SUPFAM" id="SSF46785">
    <property type="entry name" value="Winged helix' DNA-binding domain"/>
    <property type="match status" value="1"/>
</dbReference>
<dbReference type="Gene3D" id="1.10.10.10">
    <property type="entry name" value="Winged helix-like DNA-binding domain superfamily/Winged helix DNA-binding domain"/>
    <property type="match status" value="1"/>
</dbReference>